<feature type="domain" description="TRF2/HOY1 PH-like" evidence="2">
    <location>
        <begin position="110"/>
        <end position="236"/>
    </location>
</feature>
<dbReference type="InterPro" id="IPR057939">
    <property type="entry name" value="TRF2_HOY1_PH"/>
</dbReference>
<keyword evidence="4" id="KW-1185">Reference proteome</keyword>
<comment type="caution">
    <text evidence="3">The sequence shown here is derived from an EMBL/GenBank/DDBJ whole genome shotgun (WGS) entry which is preliminary data.</text>
</comment>
<evidence type="ECO:0000313" key="3">
    <source>
        <dbReference type="EMBL" id="CAA7015893.1"/>
    </source>
</evidence>
<dbReference type="Pfam" id="PF24818">
    <property type="entry name" value="PH_TRF2_HOY1"/>
    <property type="match status" value="1"/>
</dbReference>
<dbReference type="OrthoDB" id="1086017at2759"/>
<evidence type="ECO:0000259" key="2">
    <source>
        <dbReference type="Pfam" id="PF24818"/>
    </source>
</evidence>
<dbReference type="EMBL" id="CACVBM020000210">
    <property type="protein sequence ID" value="CAA7015893.1"/>
    <property type="molecule type" value="Genomic_DNA"/>
</dbReference>
<accession>A0A6D2HRY7</accession>
<dbReference type="PANTHER" id="PTHR33494:SF5">
    <property type="entry name" value="F10A16.6 PROTEIN"/>
    <property type="match status" value="1"/>
</dbReference>
<dbReference type="AlphaFoldDB" id="A0A6D2HRY7"/>
<name>A0A6D2HRY7_9BRAS</name>
<proteinExistence type="predicted"/>
<gene>
    <name evidence="3" type="ORF">MERR_LOCUS3128</name>
</gene>
<evidence type="ECO:0000256" key="1">
    <source>
        <dbReference type="SAM" id="MobiDB-lite"/>
    </source>
</evidence>
<evidence type="ECO:0000313" key="4">
    <source>
        <dbReference type="Proteomes" id="UP000467841"/>
    </source>
</evidence>
<dbReference type="PANTHER" id="PTHR33494">
    <property type="entry name" value="OS02G0793800 PROTEIN"/>
    <property type="match status" value="1"/>
</dbReference>
<dbReference type="Proteomes" id="UP000467841">
    <property type="component" value="Unassembled WGS sequence"/>
</dbReference>
<organism evidence="3 4">
    <name type="scientific">Microthlaspi erraticum</name>
    <dbReference type="NCBI Taxonomy" id="1685480"/>
    <lineage>
        <taxon>Eukaryota</taxon>
        <taxon>Viridiplantae</taxon>
        <taxon>Streptophyta</taxon>
        <taxon>Embryophyta</taxon>
        <taxon>Tracheophyta</taxon>
        <taxon>Spermatophyta</taxon>
        <taxon>Magnoliopsida</taxon>
        <taxon>eudicotyledons</taxon>
        <taxon>Gunneridae</taxon>
        <taxon>Pentapetalae</taxon>
        <taxon>rosids</taxon>
        <taxon>malvids</taxon>
        <taxon>Brassicales</taxon>
        <taxon>Brassicaceae</taxon>
        <taxon>Coluteocarpeae</taxon>
        <taxon>Microthlaspi</taxon>
    </lineage>
</organism>
<feature type="compositionally biased region" description="Polar residues" evidence="1">
    <location>
        <begin position="444"/>
        <end position="464"/>
    </location>
</feature>
<sequence>MDLRIGPKAILQEMLYRIERMEKTLHRNTAASNPPAKQKSPCGIMDDEDSIPPLNLPLTKTPEFLAKIQAILNEYYPCPHQQTLPHVTEDTTTLTLPESYKSSEKPKALNFPVSKITVGQWTHTAVYPDDLKAKFYFAKRKLMWEILDNVEQVPRLKRKMEIHWADVLSLKTTFHSDNETGTLEVELGRRPTFFVETNLQAGKQTKWIKMDQDFTLNQSASKFRRHTLDFAPGVLQKNFEKLVSSHSFWSELIKVPFPVSPPSFEIGDGHSQTLSSNVNDDLLRYARGLEHEPYGEMYLNMATQFCANDGRPMNAFAQVNRQNETMNQLPGTQVIQPSSQLINRGSYVSGSLFNNPTSQMINAGVLRGGQALPDTRINSSMVNQHMNQVPSTHRAGPYPQPQGYFVQGETQNMNHTHNGYGQHVNEVPSIHRAGPDLGGYSVQGEPQNMNHTQHGCGQNFSNKDGSVPPDF</sequence>
<protein>
    <recommendedName>
        <fullName evidence="2">TRF2/HOY1 PH-like domain-containing protein</fullName>
    </recommendedName>
</protein>
<feature type="region of interest" description="Disordered" evidence="1">
    <location>
        <begin position="440"/>
        <end position="471"/>
    </location>
</feature>
<reference evidence="3" key="1">
    <citation type="submission" date="2020-01" db="EMBL/GenBank/DDBJ databases">
        <authorList>
            <person name="Mishra B."/>
        </authorList>
    </citation>
    <scope>NUCLEOTIDE SEQUENCE [LARGE SCALE GENOMIC DNA]</scope>
</reference>